<dbReference type="AlphaFoldDB" id="A0A0E9SK84"/>
<sequence>MKRMGMDFFFYQLTEVIRERGEQFPRRQKELIGHHRRRSIWQFVRLRSAQTHLQTFSG</sequence>
<dbReference type="EMBL" id="GBXM01066808">
    <property type="protein sequence ID" value="JAH41769.1"/>
    <property type="molecule type" value="Transcribed_RNA"/>
</dbReference>
<reference evidence="1" key="1">
    <citation type="submission" date="2014-11" db="EMBL/GenBank/DDBJ databases">
        <authorList>
            <person name="Amaro Gonzalez C."/>
        </authorList>
    </citation>
    <scope>NUCLEOTIDE SEQUENCE</scope>
</reference>
<evidence type="ECO:0000313" key="1">
    <source>
        <dbReference type="EMBL" id="JAH41769.1"/>
    </source>
</evidence>
<reference evidence="1" key="2">
    <citation type="journal article" date="2015" name="Fish Shellfish Immunol.">
        <title>Early steps in the European eel (Anguilla anguilla)-Vibrio vulnificus interaction in the gills: Role of the RtxA13 toxin.</title>
        <authorList>
            <person name="Callol A."/>
            <person name="Pajuelo D."/>
            <person name="Ebbesson L."/>
            <person name="Teles M."/>
            <person name="MacKenzie S."/>
            <person name="Amaro C."/>
        </authorList>
    </citation>
    <scope>NUCLEOTIDE SEQUENCE</scope>
</reference>
<name>A0A0E9SK84_ANGAN</name>
<organism evidence="1">
    <name type="scientific">Anguilla anguilla</name>
    <name type="common">European freshwater eel</name>
    <name type="synonym">Muraena anguilla</name>
    <dbReference type="NCBI Taxonomy" id="7936"/>
    <lineage>
        <taxon>Eukaryota</taxon>
        <taxon>Metazoa</taxon>
        <taxon>Chordata</taxon>
        <taxon>Craniata</taxon>
        <taxon>Vertebrata</taxon>
        <taxon>Euteleostomi</taxon>
        <taxon>Actinopterygii</taxon>
        <taxon>Neopterygii</taxon>
        <taxon>Teleostei</taxon>
        <taxon>Anguilliformes</taxon>
        <taxon>Anguillidae</taxon>
        <taxon>Anguilla</taxon>
    </lineage>
</organism>
<accession>A0A0E9SK84</accession>
<proteinExistence type="predicted"/>
<protein>
    <submittedName>
        <fullName evidence="1">Uncharacterized protein</fullName>
    </submittedName>
</protein>